<dbReference type="AlphaFoldDB" id="A8WXX3"/>
<organism evidence="2 3">
    <name type="scientific">Caenorhabditis briggsae</name>
    <dbReference type="NCBI Taxonomy" id="6238"/>
    <lineage>
        <taxon>Eukaryota</taxon>
        <taxon>Metazoa</taxon>
        <taxon>Ecdysozoa</taxon>
        <taxon>Nematoda</taxon>
        <taxon>Chromadorea</taxon>
        <taxon>Rhabditida</taxon>
        <taxon>Rhabditina</taxon>
        <taxon>Rhabditomorpha</taxon>
        <taxon>Rhabditoidea</taxon>
        <taxon>Rhabditidae</taxon>
        <taxon>Peloderinae</taxon>
        <taxon>Caenorhabditis</taxon>
    </lineage>
</organism>
<dbReference type="FunCoup" id="A8WXX3">
    <property type="interactions" value="168"/>
</dbReference>
<dbReference type="RefSeq" id="XP_002637774.1">
    <property type="nucleotide sequence ID" value="XM_002637728.1"/>
</dbReference>
<dbReference type="KEGG" id="cbr:CBG_04557"/>
<dbReference type="PANTHER" id="PTHR46891:SF5">
    <property type="entry name" value="SERPENTINE RECEPTOR, CLASS H"/>
    <property type="match status" value="1"/>
</dbReference>
<keyword evidence="3" id="KW-1185">Reference proteome</keyword>
<evidence type="ECO:0000256" key="1">
    <source>
        <dbReference type="SAM" id="Phobius"/>
    </source>
</evidence>
<dbReference type="WormBase" id="CBG04557">
    <property type="protein sequence ID" value="CBP42401"/>
    <property type="gene ID" value="WBGene00027202"/>
    <property type="gene designation" value="Cbr-srh-17"/>
</dbReference>
<dbReference type="HOGENOM" id="CLU_067921_1_0_1"/>
<keyword evidence="1" id="KW-1133">Transmembrane helix</keyword>
<feature type="transmembrane region" description="Helical" evidence="1">
    <location>
        <begin position="12"/>
        <end position="34"/>
    </location>
</feature>
<dbReference type="OMA" id="VANCITY"/>
<name>A8WXX3_CAEBR</name>
<feature type="transmembrane region" description="Helical" evidence="1">
    <location>
        <begin position="137"/>
        <end position="157"/>
    </location>
</feature>
<dbReference type="Pfam" id="PF10318">
    <property type="entry name" value="7TM_GPCR_Srh"/>
    <property type="match status" value="1"/>
</dbReference>
<reference evidence="2 3" key="2">
    <citation type="journal article" date="2011" name="PLoS Genet.">
        <title>Caenorhabditis briggsae recombinant inbred line genotypes reveal inter-strain incompatibility and the evolution of recombination.</title>
        <authorList>
            <person name="Ross J.A."/>
            <person name="Koboldt D.C."/>
            <person name="Staisch J.E."/>
            <person name="Chamberlin H.M."/>
            <person name="Gupta B.P."/>
            <person name="Miller R.D."/>
            <person name="Baird S.E."/>
            <person name="Haag E.S."/>
        </authorList>
    </citation>
    <scope>NUCLEOTIDE SEQUENCE [LARGE SCALE GENOMIC DNA]</scope>
    <source>
        <strain evidence="2 3">AF16</strain>
    </source>
</reference>
<feature type="transmembrane region" description="Helical" evidence="1">
    <location>
        <begin position="199"/>
        <end position="220"/>
    </location>
</feature>
<dbReference type="InParanoid" id="A8WXX3"/>
<reference evidence="2 3" key="1">
    <citation type="journal article" date="2003" name="PLoS Biol.">
        <title>The genome sequence of Caenorhabditis briggsae: a platform for comparative genomics.</title>
        <authorList>
            <person name="Stein L.D."/>
            <person name="Bao Z."/>
            <person name="Blasiar D."/>
            <person name="Blumenthal T."/>
            <person name="Brent M.R."/>
            <person name="Chen N."/>
            <person name="Chinwalla A."/>
            <person name="Clarke L."/>
            <person name="Clee C."/>
            <person name="Coghlan A."/>
            <person name="Coulson A."/>
            <person name="D'Eustachio P."/>
            <person name="Fitch D.H."/>
            <person name="Fulton L.A."/>
            <person name="Fulton R.E."/>
            <person name="Griffiths-Jones S."/>
            <person name="Harris T.W."/>
            <person name="Hillier L.W."/>
            <person name="Kamath R."/>
            <person name="Kuwabara P.E."/>
            <person name="Mardis E.R."/>
            <person name="Marra M.A."/>
            <person name="Miner T.L."/>
            <person name="Minx P."/>
            <person name="Mullikin J.C."/>
            <person name="Plumb R.W."/>
            <person name="Rogers J."/>
            <person name="Schein J.E."/>
            <person name="Sohrmann M."/>
            <person name="Spieth J."/>
            <person name="Stajich J.E."/>
            <person name="Wei C."/>
            <person name="Willey D."/>
            <person name="Wilson R.K."/>
            <person name="Durbin R."/>
            <person name="Waterston R.H."/>
        </authorList>
    </citation>
    <scope>NUCLEOTIDE SEQUENCE [LARGE SCALE GENOMIC DNA]</scope>
    <source>
        <strain evidence="2 3">AF16</strain>
    </source>
</reference>
<dbReference type="PANTHER" id="PTHR46891">
    <property type="entry name" value="SERPENTINE RECEPTOR, CLASS H-RELATED"/>
    <property type="match status" value="1"/>
</dbReference>
<feature type="transmembrane region" description="Helical" evidence="1">
    <location>
        <begin position="46"/>
        <end position="71"/>
    </location>
</feature>
<dbReference type="InterPro" id="IPR019422">
    <property type="entry name" value="7TM_GPCR_serpentine_rcpt_Srh"/>
</dbReference>
<keyword evidence="1" id="KW-0472">Membrane</keyword>
<dbReference type="eggNOG" id="ENOG502TFM8">
    <property type="taxonomic scope" value="Eukaryota"/>
</dbReference>
<protein>
    <submittedName>
        <fullName evidence="2">Protein CBR-SRH-17</fullName>
    </submittedName>
</protein>
<feature type="transmembrane region" description="Helical" evidence="1">
    <location>
        <begin position="91"/>
        <end position="116"/>
    </location>
</feature>
<feature type="transmembrane region" description="Helical" evidence="1">
    <location>
        <begin position="241"/>
        <end position="269"/>
    </location>
</feature>
<gene>
    <name evidence="4" type="primary">srh-17</name>
    <name evidence="2" type="synonym">Cbr-srh-17</name>
    <name evidence="4" type="ORF">CBG04557</name>
    <name evidence="2" type="ORF">CBG_04557</name>
</gene>
<proteinExistence type="predicted"/>
<dbReference type="GeneID" id="8579771"/>
<dbReference type="EMBL" id="HE601135">
    <property type="protein sequence ID" value="CAP25233.1"/>
    <property type="molecule type" value="Genomic_DNA"/>
</dbReference>
<evidence type="ECO:0000313" key="4">
    <source>
        <dbReference type="WormBase" id="CBG04557"/>
    </source>
</evidence>
<dbReference type="CTD" id="8579771"/>
<keyword evidence="1" id="KW-0812">Transmembrane</keyword>
<evidence type="ECO:0000313" key="3">
    <source>
        <dbReference type="Proteomes" id="UP000008549"/>
    </source>
</evidence>
<sequence>MDCSSSEKDEYFWILHFVLILSLPVYIVAIIALLQTKSTYFETYKLFLIWHPLGNLLAEILNSWFLVPVVHLPLPLLRFTGFLSQWGFSGLFQFLIIVSMIYQTAYSVFEMFMFRFRANMLDYKSCRFYIYLKIKTYIFRIVLIGFIVANCITYHIGLEQQHIIRQNLSNRYPESSILVICPNVIVAAPFEDPISLYNMIIWLFVVIITITSTTSTTIYLSRNLKENSHQSAAVVRMHNMLLITLSIQTAIHGIMLGIPNSLFIFAAFFGVRHESVAKISFIFLTFHGFASTLAMILLTKPIKLTVLQILKCKFSEKSVENPRRLSNKL</sequence>
<dbReference type="Proteomes" id="UP000008549">
    <property type="component" value="Unassembled WGS sequence"/>
</dbReference>
<feature type="transmembrane region" description="Helical" evidence="1">
    <location>
        <begin position="275"/>
        <end position="298"/>
    </location>
</feature>
<accession>A8WXX3</accession>
<evidence type="ECO:0000313" key="2">
    <source>
        <dbReference type="EMBL" id="CAP25233.1"/>
    </source>
</evidence>